<feature type="transmembrane region" description="Helical" evidence="1">
    <location>
        <begin position="147"/>
        <end position="168"/>
    </location>
</feature>
<dbReference type="RefSeq" id="WP_135271183.1">
    <property type="nucleotide sequence ID" value="NZ_SRIB01000008.1"/>
</dbReference>
<dbReference type="PANTHER" id="PTHR11328:SF24">
    <property type="entry name" value="MAJOR FACILITATOR SUPERFAMILY (MFS) PROFILE DOMAIN-CONTAINING PROTEIN"/>
    <property type="match status" value="1"/>
</dbReference>
<evidence type="ECO:0000313" key="3">
    <source>
        <dbReference type="Proteomes" id="UP000298381"/>
    </source>
</evidence>
<dbReference type="CDD" id="cd17332">
    <property type="entry name" value="MFS_MelB_like"/>
    <property type="match status" value="1"/>
</dbReference>
<accession>A0A4Z0D2U7</accession>
<organism evidence="2 3">
    <name type="scientific">Soehngenia longivitae</name>
    <dbReference type="NCBI Taxonomy" id="2562294"/>
    <lineage>
        <taxon>Bacteria</taxon>
        <taxon>Bacillati</taxon>
        <taxon>Bacillota</taxon>
        <taxon>Tissierellia</taxon>
        <taxon>Tissierellales</taxon>
        <taxon>Tissierellaceae</taxon>
        <taxon>Soehngenia</taxon>
    </lineage>
</organism>
<keyword evidence="1" id="KW-0812">Transmembrane</keyword>
<feature type="transmembrane region" description="Helical" evidence="1">
    <location>
        <begin position="20"/>
        <end position="38"/>
    </location>
</feature>
<feature type="transmembrane region" description="Helical" evidence="1">
    <location>
        <begin position="290"/>
        <end position="308"/>
    </location>
</feature>
<evidence type="ECO:0000256" key="1">
    <source>
        <dbReference type="SAM" id="Phobius"/>
    </source>
</evidence>
<dbReference type="PANTHER" id="PTHR11328">
    <property type="entry name" value="MAJOR FACILITATOR SUPERFAMILY DOMAIN-CONTAINING PROTEIN"/>
    <property type="match status" value="1"/>
</dbReference>
<feature type="transmembrane region" description="Helical" evidence="1">
    <location>
        <begin position="123"/>
        <end position="140"/>
    </location>
</feature>
<sequence length="446" mass="50091">MTKNNYLTGKAERLSYGSWFVGQNIIYFMVVSYLAIFLTDEVGLFEGSVAALFLVARIWDAVNDPIIGSLLDKVNLKKGKYKPWVDAVTIFMPIITILLFWNFNGSSTFNLVYASVSYLIYDILYTISDVPIFALATVMTDNSDERVSIISIGRVAAGIASLIIGIIAPQLIARLGYQSTIIYLMIIAFILMFPLRFFVKERVKYNTEENISLKEMIKAVGTNRYLLIFYIAYIAINATFTTMTIAPYFAKWNMGDIGFNTTMMITMALPIILLPALTPMLIRKFGKRKIFMWGIGSSIVFSVIQYFVGYENVIVFLILNFLKMIGLIAPMMMNGMFSADCVEYGAYKYGQRNAGMIFSVQTFSTKLGSAISSSLSLLIISYFGYQGTASVQTAEALNGIWITLSLVPIIGLVIAFIVFGKYYDLSESEVQRMIDEMEEKNLLKTE</sequence>
<keyword evidence="1" id="KW-1133">Transmembrane helix</keyword>
<comment type="caution">
    <text evidence="2">The sequence shown here is derived from an EMBL/GenBank/DDBJ whole genome shotgun (WGS) entry which is preliminary data.</text>
</comment>
<dbReference type="GO" id="GO:0006814">
    <property type="term" value="P:sodium ion transport"/>
    <property type="evidence" value="ECO:0007669"/>
    <property type="project" value="InterPro"/>
</dbReference>
<dbReference type="Pfam" id="PF13347">
    <property type="entry name" value="MFS_2"/>
    <property type="match status" value="1"/>
</dbReference>
<feature type="transmembrane region" description="Helical" evidence="1">
    <location>
        <begin position="400"/>
        <end position="423"/>
    </location>
</feature>
<dbReference type="GO" id="GO:0015293">
    <property type="term" value="F:symporter activity"/>
    <property type="evidence" value="ECO:0007669"/>
    <property type="project" value="InterPro"/>
</dbReference>
<dbReference type="GO" id="GO:0005886">
    <property type="term" value="C:plasma membrane"/>
    <property type="evidence" value="ECO:0007669"/>
    <property type="project" value="TreeGrafter"/>
</dbReference>
<gene>
    <name evidence="2" type="ORF">E4100_06280</name>
</gene>
<dbReference type="GO" id="GO:0008643">
    <property type="term" value="P:carbohydrate transport"/>
    <property type="evidence" value="ECO:0007669"/>
    <property type="project" value="InterPro"/>
</dbReference>
<proteinExistence type="predicted"/>
<feature type="transmembrane region" description="Helical" evidence="1">
    <location>
        <begin position="354"/>
        <end position="380"/>
    </location>
</feature>
<dbReference type="InterPro" id="IPR001927">
    <property type="entry name" value="Na/Gal_symport"/>
</dbReference>
<dbReference type="EMBL" id="SRIB01000008">
    <property type="protein sequence ID" value="TFZ39867.1"/>
    <property type="molecule type" value="Genomic_DNA"/>
</dbReference>
<evidence type="ECO:0000313" key="2">
    <source>
        <dbReference type="EMBL" id="TFZ39867.1"/>
    </source>
</evidence>
<dbReference type="SUPFAM" id="SSF103473">
    <property type="entry name" value="MFS general substrate transporter"/>
    <property type="match status" value="1"/>
</dbReference>
<feature type="transmembrane region" description="Helical" evidence="1">
    <location>
        <begin position="180"/>
        <end position="199"/>
    </location>
</feature>
<keyword evidence="3" id="KW-1185">Reference proteome</keyword>
<name>A0A4Z0D2U7_9FIRM</name>
<dbReference type="AlphaFoldDB" id="A0A4Z0D2U7"/>
<dbReference type="InterPro" id="IPR036259">
    <property type="entry name" value="MFS_trans_sf"/>
</dbReference>
<feature type="transmembrane region" description="Helical" evidence="1">
    <location>
        <begin position="83"/>
        <end position="103"/>
    </location>
</feature>
<reference evidence="2 3" key="1">
    <citation type="submission" date="2019-03" db="EMBL/GenBank/DDBJ databases">
        <title>Draft genome sequence data and analysis of a Fermenting Bacterium, Soehngenia longevitae strain 1933PT, isolated from petroleum reservoir in Azerbaijan.</title>
        <authorList>
            <person name="Grouzdev D.S."/>
            <person name="Bidzhieva S.K."/>
            <person name="Sokolova D.S."/>
            <person name="Tourova T.P."/>
            <person name="Poltaraus A.B."/>
            <person name="Nazina T.N."/>
        </authorList>
    </citation>
    <scope>NUCLEOTIDE SEQUENCE [LARGE SCALE GENOMIC DNA]</scope>
    <source>
        <strain evidence="2 3">1933P</strain>
    </source>
</reference>
<feature type="transmembrane region" description="Helical" evidence="1">
    <location>
        <begin position="225"/>
        <end position="245"/>
    </location>
</feature>
<dbReference type="InterPro" id="IPR039672">
    <property type="entry name" value="MFS_2"/>
</dbReference>
<dbReference type="OrthoDB" id="9764596at2"/>
<keyword evidence="1" id="KW-0472">Membrane</keyword>
<dbReference type="Gene3D" id="1.20.1250.20">
    <property type="entry name" value="MFS general substrate transporter like domains"/>
    <property type="match status" value="2"/>
</dbReference>
<dbReference type="NCBIfam" id="TIGR00792">
    <property type="entry name" value="gph"/>
    <property type="match status" value="1"/>
</dbReference>
<dbReference type="Proteomes" id="UP000298381">
    <property type="component" value="Unassembled WGS sequence"/>
</dbReference>
<feature type="transmembrane region" description="Helical" evidence="1">
    <location>
        <begin position="257"/>
        <end position="278"/>
    </location>
</feature>
<feature type="transmembrane region" description="Helical" evidence="1">
    <location>
        <begin position="44"/>
        <end position="62"/>
    </location>
</feature>
<protein>
    <submittedName>
        <fullName evidence="2">MFS transporter</fullName>
    </submittedName>
</protein>